<dbReference type="GO" id="GO:0016052">
    <property type="term" value="P:carbohydrate catabolic process"/>
    <property type="evidence" value="ECO:0007669"/>
    <property type="project" value="TreeGrafter"/>
</dbReference>
<keyword evidence="2 5" id="KW-0378">Hydrolase</keyword>
<dbReference type="Pfam" id="PF01476">
    <property type="entry name" value="LysM"/>
    <property type="match status" value="2"/>
</dbReference>
<evidence type="ECO:0000256" key="1">
    <source>
        <dbReference type="ARBA" id="ARBA00010646"/>
    </source>
</evidence>
<feature type="domain" description="LysM" evidence="4">
    <location>
        <begin position="281"/>
        <end position="325"/>
    </location>
</feature>
<dbReference type="CDD" id="cd06414">
    <property type="entry name" value="GH25_LytC-like"/>
    <property type="match status" value="1"/>
</dbReference>
<dbReference type="SMART" id="SM00257">
    <property type="entry name" value="LysM"/>
    <property type="match status" value="2"/>
</dbReference>
<proteinExistence type="inferred from homology"/>
<dbReference type="SUPFAM" id="SSF54106">
    <property type="entry name" value="LysM domain"/>
    <property type="match status" value="2"/>
</dbReference>
<comment type="caution">
    <text evidence="5">The sequence shown here is derived from an EMBL/GenBank/DDBJ whole genome shotgun (WGS) entry which is preliminary data.</text>
</comment>
<evidence type="ECO:0000259" key="4">
    <source>
        <dbReference type="PROSITE" id="PS51782"/>
    </source>
</evidence>
<dbReference type="eggNOG" id="COG1388">
    <property type="taxonomic scope" value="Bacteria"/>
</dbReference>
<dbReference type="Gene3D" id="3.20.20.80">
    <property type="entry name" value="Glycosidases"/>
    <property type="match status" value="1"/>
</dbReference>
<dbReference type="PROSITE" id="PS51904">
    <property type="entry name" value="GLYCOSYL_HYDROL_F25_2"/>
    <property type="match status" value="1"/>
</dbReference>
<dbReference type="GO" id="GO:0009253">
    <property type="term" value="P:peptidoglycan catabolic process"/>
    <property type="evidence" value="ECO:0007669"/>
    <property type="project" value="InterPro"/>
</dbReference>
<dbReference type="PANTHER" id="PTHR34135:SF2">
    <property type="entry name" value="LYSOZYME"/>
    <property type="match status" value="1"/>
</dbReference>
<dbReference type="GO" id="GO:0016998">
    <property type="term" value="P:cell wall macromolecule catabolic process"/>
    <property type="evidence" value="ECO:0007669"/>
    <property type="project" value="InterPro"/>
</dbReference>
<evidence type="ECO:0000313" key="5">
    <source>
        <dbReference type="EMBL" id="EEG72649.1"/>
    </source>
</evidence>
<dbReference type="Gene3D" id="3.10.350.10">
    <property type="entry name" value="LysM domain"/>
    <property type="match status" value="2"/>
</dbReference>
<feature type="domain" description="LysM" evidence="4">
    <location>
        <begin position="227"/>
        <end position="271"/>
    </location>
</feature>
<dbReference type="EMBL" id="ABYI02000040">
    <property type="protein sequence ID" value="EEG72649.1"/>
    <property type="molecule type" value="Genomic_DNA"/>
</dbReference>
<dbReference type="SMART" id="SM00641">
    <property type="entry name" value="Glyco_25"/>
    <property type="match status" value="1"/>
</dbReference>
<protein>
    <submittedName>
        <fullName evidence="5">Glycosyl hydrolase family 25</fullName>
    </submittedName>
</protein>
<accession>C0C5B2</accession>
<dbReference type="InterPro" id="IPR036779">
    <property type="entry name" value="LysM_dom_sf"/>
</dbReference>
<keyword evidence="3" id="KW-0326">Glycosidase</keyword>
<dbReference type="InterPro" id="IPR018392">
    <property type="entry name" value="LysM"/>
</dbReference>
<dbReference type="STRING" id="553973.CLOHYLEM_07287"/>
<dbReference type="eggNOG" id="COG3757">
    <property type="taxonomic scope" value="Bacteria"/>
</dbReference>
<evidence type="ECO:0000256" key="3">
    <source>
        <dbReference type="ARBA" id="ARBA00023295"/>
    </source>
</evidence>
<evidence type="ECO:0000256" key="2">
    <source>
        <dbReference type="ARBA" id="ARBA00022801"/>
    </source>
</evidence>
<dbReference type="HOGENOM" id="CLU_044973_1_1_9"/>
<dbReference type="OrthoDB" id="9783374at2"/>
<dbReference type="CDD" id="cd00118">
    <property type="entry name" value="LysM"/>
    <property type="match status" value="2"/>
</dbReference>
<dbReference type="PROSITE" id="PS51782">
    <property type="entry name" value="LYSM"/>
    <property type="match status" value="2"/>
</dbReference>
<evidence type="ECO:0000313" key="6">
    <source>
        <dbReference type="Proteomes" id="UP000004893"/>
    </source>
</evidence>
<dbReference type="InterPro" id="IPR017853">
    <property type="entry name" value="GH"/>
</dbReference>
<reference evidence="5" key="1">
    <citation type="submission" date="2009-02" db="EMBL/GenBank/DDBJ databases">
        <authorList>
            <person name="Fulton L."/>
            <person name="Clifton S."/>
            <person name="Fulton B."/>
            <person name="Xu J."/>
            <person name="Minx P."/>
            <person name="Pepin K.H."/>
            <person name="Johnson M."/>
            <person name="Bhonagiri V."/>
            <person name="Nash W.E."/>
            <person name="Mardis E.R."/>
            <person name="Wilson R.K."/>
        </authorList>
    </citation>
    <scope>NUCLEOTIDE SEQUENCE [LARGE SCALE GENOMIC DNA]</scope>
    <source>
        <strain evidence="5">DSM 15053</strain>
    </source>
</reference>
<gene>
    <name evidence="5" type="ORF">CLOHYLEM_07287</name>
</gene>
<name>C0C5B2_9FIRM</name>
<dbReference type="Pfam" id="PF01183">
    <property type="entry name" value="Glyco_hydro_25"/>
    <property type="match status" value="1"/>
</dbReference>
<keyword evidence="6" id="KW-1185">Reference proteome</keyword>
<dbReference type="AlphaFoldDB" id="C0C5B2"/>
<dbReference type="PANTHER" id="PTHR34135">
    <property type="entry name" value="LYSOZYME"/>
    <property type="match status" value="1"/>
</dbReference>
<dbReference type="InterPro" id="IPR002053">
    <property type="entry name" value="Glyco_hydro_25"/>
</dbReference>
<dbReference type="Proteomes" id="UP000004893">
    <property type="component" value="Unassembled WGS sequence"/>
</dbReference>
<reference evidence="5" key="2">
    <citation type="submission" date="2013-06" db="EMBL/GenBank/DDBJ databases">
        <title>Draft genome sequence of Clostridium hylemonae (DSM 15053).</title>
        <authorList>
            <person name="Sudarsanam P."/>
            <person name="Ley R."/>
            <person name="Guruge J."/>
            <person name="Turnbaugh P.J."/>
            <person name="Mahowald M."/>
            <person name="Liep D."/>
            <person name="Gordon J."/>
        </authorList>
    </citation>
    <scope>NUCLEOTIDE SEQUENCE</scope>
    <source>
        <strain evidence="5">DSM 15053</strain>
    </source>
</reference>
<dbReference type="SUPFAM" id="SSF51445">
    <property type="entry name" value="(Trans)glycosidases"/>
    <property type="match status" value="1"/>
</dbReference>
<dbReference type="InterPro" id="IPR018077">
    <property type="entry name" value="Glyco_hydro_fam25_subgr"/>
</dbReference>
<dbReference type="GO" id="GO:0003796">
    <property type="term" value="F:lysozyme activity"/>
    <property type="evidence" value="ECO:0007669"/>
    <property type="project" value="InterPro"/>
</dbReference>
<comment type="similarity">
    <text evidence="1">Belongs to the glycosyl hydrolase 25 family.</text>
</comment>
<dbReference type="RefSeq" id="WP_006444643.1">
    <property type="nucleotide sequence ID" value="NZ_CP036524.1"/>
</dbReference>
<organism evidence="5 6">
    <name type="scientific">[Clostridium] hylemonae DSM 15053</name>
    <dbReference type="NCBI Taxonomy" id="553973"/>
    <lineage>
        <taxon>Bacteria</taxon>
        <taxon>Bacillati</taxon>
        <taxon>Bacillota</taxon>
        <taxon>Clostridia</taxon>
        <taxon>Lachnospirales</taxon>
        <taxon>Lachnospiraceae</taxon>
    </lineage>
</organism>
<sequence>MSIHGIDVSQFQGNINWTNVKSTGTQFVMIRAGYGQGNIDPEFTRNAQECSRRGIPFGVYWFSYAYTEEMAKREAEYCIQAVENYEVQYPVCFDFEYASVNYAAGEGVTVTRQLASSLVNAFCSRVEELGYFAMYYSNLDFLNRMFDASLRKKYALWYAQYANEPSASGMAMWQYSDSGSISGISGNVDQNIAYYDLASVISKAGLNKIKGEVTTPAPSPSSPADVIIYTVKPGDNLSSIAARYGTTYQTLASYNNIENPNLIYAGQKIRIPVGHYETSARYYTIKSGDTLSGIALRFGTTVAELQRLNGIQNPNLIYAGTTIRV</sequence>